<name>A0A3M9MJ63_9MICO</name>
<dbReference type="GO" id="GO:0016887">
    <property type="term" value="F:ATP hydrolysis activity"/>
    <property type="evidence" value="ECO:0007669"/>
    <property type="project" value="InterPro"/>
</dbReference>
<organism evidence="2 3">
    <name type="scientific">Flexivirga caeni</name>
    <dbReference type="NCBI Taxonomy" id="2294115"/>
    <lineage>
        <taxon>Bacteria</taxon>
        <taxon>Bacillati</taxon>
        <taxon>Actinomycetota</taxon>
        <taxon>Actinomycetes</taxon>
        <taxon>Micrococcales</taxon>
        <taxon>Dermacoccaceae</taxon>
        <taxon>Flexivirga</taxon>
    </lineage>
</organism>
<proteinExistence type="predicted"/>
<dbReference type="Pfam" id="PF00005">
    <property type="entry name" value="ABC_tran"/>
    <property type="match status" value="1"/>
</dbReference>
<accession>A0A3M9MJ63</accession>
<comment type="caution">
    <text evidence="2">The sequence shown here is derived from an EMBL/GenBank/DDBJ whole genome shotgun (WGS) entry which is preliminary data.</text>
</comment>
<dbReference type="InterPro" id="IPR039421">
    <property type="entry name" value="Type_1_exporter"/>
</dbReference>
<evidence type="ECO:0000259" key="1">
    <source>
        <dbReference type="PROSITE" id="PS50893"/>
    </source>
</evidence>
<dbReference type="GO" id="GO:0005524">
    <property type="term" value="F:ATP binding"/>
    <property type="evidence" value="ECO:0007669"/>
    <property type="project" value="UniProtKB-KW"/>
</dbReference>
<keyword evidence="3" id="KW-1185">Reference proteome</keyword>
<evidence type="ECO:0000313" key="2">
    <source>
        <dbReference type="EMBL" id="RNI24708.1"/>
    </source>
</evidence>
<feature type="domain" description="ABC transporter" evidence="1">
    <location>
        <begin position="5"/>
        <end position="243"/>
    </location>
</feature>
<reference evidence="2 3" key="1">
    <citation type="submission" date="2018-11" db="EMBL/GenBank/DDBJ databases">
        <title>Draft genome of Simplicispira Flexivirga sp. BO-16.</title>
        <authorList>
            <person name="Im W.T."/>
        </authorList>
    </citation>
    <scope>NUCLEOTIDE SEQUENCE [LARGE SCALE GENOMIC DNA]</scope>
    <source>
        <strain evidence="2 3">BO-16</strain>
    </source>
</reference>
<dbReference type="GO" id="GO:0034040">
    <property type="term" value="F:ATPase-coupled lipid transmembrane transporter activity"/>
    <property type="evidence" value="ECO:0007669"/>
    <property type="project" value="TreeGrafter"/>
</dbReference>
<protein>
    <submittedName>
        <fullName evidence="2">ABC transporter ATP-binding protein</fullName>
    </submittedName>
</protein>
<dbReference type="InterPro" id="IPR027417">
    <property type="entry name" value="P-loop_NTPase"/>
</dbReference>
<dbReference type="InterPro" id="IPR017871">
    <property type="entry name" value="ABC_transporter-like_CS"/>
</dbReference>
<dbReference type="PANTHER" id="PTHR24221:SF654">
    <property type="entry name" value="ATP-BINDING CASSETTE SUB-FAMILY B MEMBER 6"/>
    <property type="match status" value="1"/>
</dbReference>
<dbReference type="InterPro" id="IPR003439">
    <property type="entry name" value="ABC_transporter-like_ATP-bd"/>
</dbReference>
<keyword evidence="2" id="KW-0067">ATP-binding</keyword>
<dbReference type="SUPFAM" id="SSF52540">
    <property type="entry name" value="P-loop containing nucleoside triphosphate hydrolases"/>
    <property type="match status" value="1"/>
</dbReference>
<evidence type="ECO:0000313" key="3">
    <source>
        <dbReference type="Proteomes" id="UP000271678"/>
    </source>
</evidence>
<dbReference type="EMBL" id="RJJQ01000002">
    <property type="protein sequence ID" value="RNI24708.1"/>
    <property type="molecule type" value="Genomic_DNA"/>
</dbReference>
<dbReference type="AlphaFoldDB" id="A0A3M9MJ63"/>
<sequence>MPLWPERPSVAVRFDRVEVLPGGPVLDATARAGALTGIVCDEHADAARLPDLLARESDPPAGRLLFRLADGRDIGIADLALDALRRTALVSPHDAVLLPGSIADNLRALTADERAVTDATRAAQADQVLETVPAGADGLVGDRGETLSGGQRQRVSLARALAAEPPVLVLHDPTTAVDAATEDLIARRTAGLRAGRTTIVVTTSPAWLARCDRVVHLSGNSCVTGSHAELLDHDPAYRLAVRR</sequence>
<dbReference type="PROSITE" id="PS50893">
    <property type="entry name" value="ABC_TRANSPORTER_2"/>
    <property type="match status" value="1"/>
</dbReference>
<dbReference type="PANTHER" id="PTHR24221">
    <property type="entry name" value="ATP-BINDING CASSETTE SUB-FAMILY B"/>
    <property type="match status" value="1"/>
</dbReference>
<gene>
    <name evidence="2" type="ORF">EFY87_03130</name>
</gene>
<dbReference type="PROSITE" id="PS00211">
    <property type="entry name" value="ABC_TRANSPORTER_1"/>
    <property type="match status" value="1"/>
</dbReference>
<dbReference type="Gene3D" id="3.40.50.300">
    <property type="entry name" value="P-loop containing nucleotide triphosphate hydrolases"/>
    <property type="match status" value="1"/>
</dbReference>
<dbReference type="Proteomes" id="UP000271678">
    <property type="component" value="Unassembled WGS sequence"/>
</dbReference>
<keyword evidence="2" id="KW-0547">Nucleotide-binding</keyword>